<dbReference type="InterPro" id="IPR011059">
    <property type="entry name" value="Metal-dep_hydrolase_composite"/>
</dbReference>
<dbReference type="HAMAP" id="MF_01281">
    <property type="entry name" value="MTA_SAH_deamin"/>
    <property type="match status" value="1"/>
</dbReference>
<feature type="binding site" evidence="4">
    <location>
        <position position="300"/>
    </location>
    <ligand>
        <name>Zn(2+)</name>
        <dbReference type="ChEBI" id="CHEBI:29105"/>
    </ligand>
</feature>
<protein>
    <recommendedName>
        <fullName evidence="4">5-methylthioadenosine/S-adenosylhomocysteine deaminase</fullName>
        <shortName evidence="4">MTA/SAH deaminase</shortName>
        <ecNumber evidence="4">3.5.4.28</ecNumber>
        <ecNumber evidence="4">3.5.4.31</ecNumber>
    </recommendedName>
</protein>
<comment type="catalytic activity">
    <reaction evidence="4">
        <text>S-adenosyl-L-homocysteine + H2O + H(+) = S-inosyl-L-homocysteine + NH4(+)</text>
        <dbReference type="Rhea" id="RHEA:20716"/>
        <dbReference type="ChEBI" id="CHEBI:15377"/>
        <dbReference type="ChEBI" id="CHEBI:15378"/>
        <dbReference type="ChEBI" id="CHEBI:28938"/>
        <dbReference type="ChEBI" id="CHEBI:57856"/>
        <dbReference type="ChEBI" id="CHEBI:57985"/>
        <dbReference type="EC" id="3.5.4.28"/>
    </reaction>
</comment>
<evidence type="ECO:0000256" key="2">
    <source>
        <dbReference type="ARBA" id="ARBA00022801"/>
    </source>
</evidence>
<dbReference type="Gene3D" id="3.20.20.140">
    <property type="entry name" value="Metal-dependent hydrolases"/>
    <property type="match status" value="1"/>
</dbReference>
<dbReference type="Pfam" id="PF01979">
    <property type="entry name" value="Amidohydro_1"/>
    <property type="match status" value="1"/>
</dbReference>
<feature type="binding site" evidence="4">
    <location>
        <position position="145"/>
    </location>
    <ligand>
        <name>substrate</name>
    </ligand>
</feature>
<comment type="cofactor">
    <cofactor evidence="4">
        <name>Zn(2+)</name>
        <dbReference type="ChEBI" id="CHEBI:29105"/>
    </cofactor>
    <text evidence="4">Binds 1 zinc ion per subunit.</text>
</comment>
<dbReference type="InterPro" id="IPR032466">
    <property type="entry name" value="Metal_Hydrolase"/>
</dbReference>
<feature type="binding site" evidence="4">
    <location>
        <position position="93"/>
    </location>
    <ligand>
        <name>substrate</name>
    </ligand>
</feature>
<evidence type="ECO:0000259" key="5">
    <source>
        <dbReference type="Pfam" id="PF01979"/>
    </source>
</evidence>
<dbReference type="SUPFAM" id="SSF51338">
    <property type="entry name" value="Composite domain of metallo-dependent hydrolases"/>
    <property type="match status" value="1"/>
</dbReference>
<dbReference type="AlphaFoldDB" id="A0A1I2LGH5"/>
<dbReference type="InterPro" id="IPR006680">
    <property type="entry name" value="Amidohydro-rel"/>
</dbReference>
<proteinExistence type="inferred from homology"/>
<dbReference type="STRING" id="201973.SAMN04488025_104191"/>
<dbReference type="InterPro" id="IPR023512">
    <property type="entry name" value="Deaminase_MtaD/DadD"/>
</dbReference>
<evidence type="ECO:0000313" key="7">
    <source>
        <dbReference type="Proteomes" id="UP000198661"/>
    </source>
</evidence>
<feature type="binding site" evidence="4">
    <location>
        <position position="212"/>
    </location>
    <ligand>
        <name>Zn(2+)</name>
        <dbReference type="ChEBI" id="CHEBI:29105"/>
    </ligand>
</feature>
<dbReference type="GO" id="GO:0046872">
    <property type="term" value="F:metal ion binding"/>
    <property type="evidence" value="ECO:0007669"/>
    <property type="project" value="UniProtKB-KW"/>
</dbReference>
<feature type="binding site" evidence="4">
    <location>
        <position position="64"/>
    </location>
    <ligand>
        <name>Zn(2+)</name>
        <dbReference type="ChEBI" id="CHEBI:29105"/>
    </ligand>
</feature>
<keyword evidence="2 4" id="KW-0378">Hydrolase</keyword>
<dbReference type="CDD" id="cd01298">
    <property type="entry name" value="ATZ_TRZ_like"/>
    <property type="match status" value="1"/>
</dbReference>
<feature type="binding site" evidence="4">
    <location>
        <position position="185"/>
    </location>
    <ligand>
        <name>substrate</name>
    </ligand>
</feature>
<dbReference type="SUPFAM" id="SSF51556">
    <property type="entry name" value="Metallo-dependent hydrolases"/>
    <property type="match status" value="1"/>
</dbReference>
<evidence type="ECO:0000256" key="3">
    <source>
        <dbReference type="ARBA" id="ARBA00022833"/>
    </source>
</evidence>
<feature type="binding site" evidence="4">
    <location>
        <position position="66"/>
    </location>
    <ligand>
        <name>Zn(2+)</name>
        <dbReference type="ChEBI" id="CHEBI:29105"/>
    </ligand>
</feature>
<dbReference type="EMBL" id="FOOK01000004">
    <property type="protein sequence ID" value="SFF76231.1"/>
    <property type="molecule type" value="Genomic_DNA"/>
</dbReference>
<sequence>MKRLFVHATILTMKEGEKPLADAALAVEDDRIAYVGPVPSETDGYDEVVNMAGRAILPGFVNTHGHAAMSLLRGYADDDPLKTWLEEKIWPMEARFGPEQVRWGSALSVLEMIKGGTTCFLDMYDHMDQVGQVVEEAGIRAVLCRGAIGLCSEEERRAKLEEAVRFAREWNGAAQGRITTMMAPHAPYTCPPDYIARFVDKARELGLPLHTHMSETEAEVRQNVEQYGLRPVEHLRRLGVFDGPALVAHAVHLTPEEIAILAECGVKVSHNPGSNLKLGSGIAPIPQMLEAGIRPALGTDGPASNNNLDMLEEIRLAALIHKGVHRDPQAVPAPVALRMGTLYGAEALFLEDRIGTLEPGKKADFITIDLTGPHMQPLHDVESHLVYSASRDDVLDVYVDGRPLLRNRQCLTLDEEKIRYHAQKAFDAIRP</sequence>
<keyword evidence="3 4" id="KW-0862">Zinc</keyword>
<dbReference type="GO" id="GO:0090614">
    <property type="term" value="F:5'-methylthioadenosine deaminase activity"/>
    <property type="evidence" value="ECO:0007669"/>
    <property type="project" value="UniProtKB-UniRule"/>
</dbReference>
<comment type="function">
    <text evidence="4">Catalyzes the deamination of 5-methylthioadenosine and S-adenosyl-L-homocysteine into 5-methylthioinosine and S-inosyl-L-homocysteine, respectively. Is also able to deaminate adenosine.</text>
</comment>
<evidence type="ECO:0000256" key="4">
    <source>
        <dbReference type="HAMAP-Rule" id="MF_01281"/>
    </source>
</evidence>
<reference evidence="6 7" key="1">
    <citation type="submission" date="2016-10" db="EMBL/GenBank/DDBJ databases">
        <authorList>
            <person name="de Groot N.N."/>
        </authorList>
    </citation>
    <scope>NUCLEOTIDE SEQUENCE [LARGE SCALE GENOMIC DNA]</scope>
    <source>
        <strain evidence="6 7">DSM 44945</strain>
    </source>
</reference>
<keyword evidence="1 4" id="KW-0479">Metal-binding</keyword>
<name>A0A1I2LGH5_9BACL</name>
<feature type="domain" description="Amidohydrolase-related" evidence="5">
    <location>
        <begin position="56"/>
        <end position="402"/>
    </location>
</feature>
<feature type="binding site" evidence="4">
    <location>
        <position position="156"/>
    </location>
    <ligand>
        <name>substrate</name>
    </ligand>
</feature>
<evidence type="ECO:0000313" key="6">
    <source>
        <dbReference type="EMBL" id="SFF76231.1"/>
    </source>
</evidence>
<dbReference type="GO" id="GO:0050270">
    <property type="term" value="F:S-adenosylhomocysteine deaminase activity"/>
    <property type="evidence" value="ECO:0007669"/>
    <property type="project" value="UniProtKB-UniRule"/>
</dbReference>
<feature type="binding site" evidence="4">
    <location>
        <position position="300"/>
    </location>
    <ligand>
        <name>substrate</name>
    </ligand>
</feature>
<dbReference type="Proteomes" id="UP000198661">
    <property type="component" value="Unassembled WGS sequence"/>
</dbReference>
<dbReference type="FunFam" id="3.20.20.140:FF:000014">
    <property type="entry name" value="5-methylthioadenosine/S-adenosylhomocysteine deaminase"/>
    <property type="match status" value="1"/>
</dbReference>
<comment type="catalytic activity">
    <reaction evidence="4">
        <text>S-methyl-5'-thioadenosine + H2O + H(+) = S-methyl-5'-thioinosine + NH4(+)</text>
        <dbReference type="Rhea" id="RHEA:25025"/>
        <dbReference type="ChEBI" id="CHEBI:15377"/>
        <dbReference type="ChEBI" id="CHEBI:15378"/>
        <dbReference type="ChEBI" id="CHEBI:17509"/>
        <dbReference type="ChEBI" id="CHEBI:28938"/>
        <dbReference type="ChEBI" id="CHEBI:48595"/>
        <dbReference type="EC" id="3.5.4.31"/>
    </reaction>
</comment>
<dbReference type="EC" id="3.5.4.31" evidence="4"/>
<evidence type="ECO:0000256" key="1">
    <source>
        <dbReference type="ARBA" id="ARBA00022723"/>
    </source>
</evidence>
<dbReference type="EC" id="3.5.4.28" evidence="4"/>
<organism evidence="6 7">
    <name type="scientific">Planifilum fulgidum</name>
    <dbReference type="NCBI Taxonomy" id="201973"/>
    <lineage>
        <taxon>Bacteria</taxon>
        <taxon>Bacillati</taxon>
        <taxon>Bacillota</taxon>
        <taxon>Bacilli</taxon>
        <taxon>Bacillales</taxon>
        <taxon>Thermoactinomycetaceae</taxon>
        <taxon>Planifilum</taxon>
    </lineage>
</organism>
<dbReference type="Gene3D" id="2.30.40.10">
    <property type="entry name" value="Urease, subunit C, domain 1"/>
    <property type="match status" value="1"/>
</dbReference>
<gene>
    <name evidence="4" type="primary">mtaD</name>
    <name evidence="6" type="ORF">SAMN04488025_104191</name>
</gene>
<comment type="similarity">
    <text evidence="4">Belongs to the metallo-dependent hydrolases superfamily. MTA/SAH deaminase family.</text>
</comment>
<feature type="binding site" evidence="4">
    <location>
        <position position="215"/>
    </location>
    <ligand>
        <name>substrate</name>
    </ligand>
</feature>
<dbReference type="PANTHER" id="PTHR43794">
    <property type="entry name" value="AMINOHYDROLASE SSNA-RELATED"/>
    <property type="match status" value="1"/>
</dbReference>
<dbReference type="PANTHER" id="PTHR43794:SF11">
    <property type="entry name" value="AMIDOHYDROLASE-RELATED DOMAIN-CONTAINING PROTEIN"/>
    <property type="match status" value="1"/>
</dbReference>
<keyword evidence="7" id="KW-1185">Reference proteome</keyword>
<accession>A0A1I2LGH5</accession>
<dbReference type="InterPro" id="IPR050287">
    <property type="entry name" value="MTA/SAH_deaminase"/>
</dbReference>